<dbReference type="EMBL" id="JQ312117">
    <property type="protein sequence ID" value="AFH19745.1"/>
    <property type="molecule type" value="Genomic_DNA"/>
</dbReference>
<organism evidence="1 2">
    <name type="scientific">Agrobacterium phage 7-7-1</name>
    <dbReference type="NCBI Taxonomy" id="1161931"/>
    <lineage>
        <taxon>Viruses</taxon>
        <taxon>Duplodnaviria</taxon>
        <taxon>Heunggongvirae</taxon>
        <taxon>Uroviricota</taxon>
        <taxon>Caudoviricetes</taxon>
        <taxon>Schmittlotzvirus</taxon>
        <taxon>Schmittlotzvirus sv771</taxon>
    </lineage>
</organism>
<keyword evidence="2" id="KW-1185">Reference proteome</keyword>
<gene>
    <name evidence="1" type="ORF">7-7-1_00047</name>
</gene>
<dbReference type="KEGG" id="vg:14012000"/>
<sequence>MDHNQFSECPLCNRGFSPHGRHVEYPDVEKILKKYADAGMLRPMFITQIACEISGQNTPSPGTFSFKEVFDKG</sequence>
<evidence type="ECO:0000313" key="1">
    <source>
        <dbReference type="EMBL" id="AFH19745.1"/>
    </source>
</evidence>
<proteinExistence type="predicted"/>
<protein>
    <submittedName>
        <fullName evidence="1">Uncharacterized protein</fullName>
    </submittedName>
</protein>
<dbReference type="GeneID" id="14012000"/>
<dbReference type="RefSeq" id="YP_007006503.1">
    <property type="nucleotide sequence ID" value="NC_019519.1"/>
</dbReference>
<name>J7F8Y2_9CAUD</name>
<evidence type="ECO:0000313" key="2">
    <source>
        <dbReference type="Proteomes" id="UP000003754"/>
    </source>
</evidence>
<reference evidence="1 2" key="1">
    <citation type="submission" date="2011-12" db="EMBL/GenBank/DDBJ databases">
        <title>The genome sequence of the flagella-specific Agrobacterium bacteriophage 7-7-1.</title>
        <authorList>
            <person name="Schmitt R."/>
            <person name="Van den Bossche A."/>
            <person name="Lavigne R."/>
            <person name="Kropinski A.M."/>
        </authorList>
    </citation>
    <scope>NUCLEOTIDE SEQUENCE [LARGE SCALE GENOMIC DNA]</scope>
</reference>
<dbReference type="Proteomes" id="UP000003754">
    <property type="component" value="Segment"/>
</dbReference>
<accession>J7F8Y2</accession>